<dbReference type="EMBL" id="BAAAOS010000011">
    <property type="protein sequence ID" value="GAA1562084.1"/>
    <property type="molecule type" value="Genomic_DNA"/>
</dbReference>
<dbReference type="Gene3D" id="3.40.50.1820">
    <property type="entry name" value="alpha/beta hydrolase"/>
    <property type="match status" value="1"/>
</dbReference>
<evidence type="ECO:0000259" key="1">
    <source>
        <dbReference type="Pfam" id="PF12697"/>
    </source>
</evidence>
<evidence type="ECO:0000313" key="2">
    <source>
        <dbReference type="EMBL" id="GAA1562084.1"/>
    </source>
</evidence>
<reference evidence="3" key="1">
    <citation type="journal article" date="2019" name="Int. J. Syst. Evol. Microbiol.">
        <title>The Global Catalogue of Microorganisms (GCM) 10K type strain sequencing project: providing services to taxonomists for standard genome sequencing and annotation.</title>
        <authorList>
            <consortium name="The Broad Institute Genomics Platform"/>
            <consortium name="The Broad Institute Genome Sequencing Center for Infectious Disease"/>
            <person name="Wu L."/>
            <person name="Ma J."/>
        </authorList>
    </citation>
    <scope>NUCLEOTIDE SEQUENCE [LARGE SCALE GENOMIC DNA]</scope>
    <source>
        <strain evidence="3">JCM 14969</strain>
    </source>
</reference>
<evidence type="ECO:0000313" key="3">
    <source>
        <dbReference type="Proteomes" id="UP001500393"/>
    </source>
</evidence>
<proteinExistence type="predicted"/>
<dbReference type="Pfam" id="PF12697">
    <property type="entry name" value="Abhydrolase_6"/>
    <property type="match status" value="1"/>
</dbReference>
<keyword evidence="3" id="KW-1185">Reference proteome</keyword>
<accession>A0ABP4NHV2</accession>
<sequence>MAPERFTVVAHSIGGVIAGQLVAQAPDRVDGILAIAASIPQPGQSFLSALPFPQKLIVRAAVRLAGTKPPEKAIRAGLAAGLEESLVERIVREFKPESAELYRDTVAPRTFPAHRGYLTTTADKEFPPALQQTYAKNLDPTWTHSLPTGHLPMLSTPADLSLAIKQFVEG</sequence>
<dbReference type="PANTHER" id="PTHR37017">
    <property type="entry name" value="AB HYDROLASE-1 DOMAIN-CONTAINING PROTEIN-RELATED"/>
    <property type="match status" value="1"/>
</dbReference>
<dbReference type="InterPro" id="IPR000073">
    <property type="entry name" value="AB_hydrolase_1"/>
</dbReference>
<feature type="domain" description="AB hydrolase-1" evidence="1">
    <location>
        <begin position="4"/>
        <end position="159"/>
    </location>
</feature>
<dbReference type="SUPFAM" id="SSF53474">
    <property type="entry name" value="alpha/beta-Hydrolases"/>
    <property type="match status" value="1"/>
</dbReference>
<dbReference type="InterPro" id="IPR052897">
    <property type="entry name" value="Sec-Metab_Biosynth_Hydrolase"/>
</dbReference>
<dbReference type="RefSeq" id="WP_344211044.1">
    <property type="nucleotide sequence ID" value="NZ_BAAAOS010000011.1"/>
</dbReference>
<organism evidence="2 3">
    <name type="scientific">Kribbella sancticallisti</name>
    <dbReference type="NCBI Taxonomy" id="460087"/>
    <lineage>
        <taxon>Bacteria</taxon>
        <taxon>Bacillati</taxon>
        <taxon>Actinomycetota</taxon>
        <taxon>Actinomycetes</taxon>
        <taxon>Propionibacteriales</taxon>
        <taxon>Kribbellaceae</taxon>
        <taxon>Kribbella</taxon>
    </lineage>
</organism>
<dbReference type="Proteomes" id="UP001500393">
    <property type="component" value="Unassembled WGS sequence"/>
</dbReference>
<dbReference type="PANTHER" id="PTHR37017:SF11">
    <property type="entry name" value="ESTERASE_LIPASE_THIOESTERASE DOMAIN-CONTAINING PROTEIN"/>
    <property type="match status" value="1"/>
</dbReference>
<name>A0ABP4NHV2_9ACTN</name>
<comment type="caution">
    <text evidence="2">The sequence shown here is derived from an EMBL/GenBank/DDBJ whole genome shotgun (WGS) entry which is preliminary data.</text>
</comment>
<dbReference type="InterPro" id="IPR029058">
    <property type="entry name" value="AB_hydrolase_fold"/>
</dbReference>
<gene>
    <name evidence="2" type="ORF">GCM10009789_14100</name>
</gene>
<protein>
    <recommendedName>
        <fullName evidence="1">AB hydrolase-1 domain-containing protein</fullName>
    </recommendedName>
</protein>